<protein>
    <submittedName>
        <fullName evidence="2">Uncharacterized protein</fullName>
    </submittedName>
</protein>
<name>A0ABW3H3K3_9SPHN</name>
<feature type="chain" id="PRO_5045968457" evidence="1">
    <location>
        <begin position="21"/>
        <end position="247"/>
    </location>
</feature>
<proteinExistence type="predicted"/>
<keyword evidence="1" id="KW-0732">Signal</keyword>
<keyword evidence="3" id="KW-1185">Reference proteome</keyword>
<comment type="caution">
    <text evidence="2">The sequence shown here is derived from an EMBL/GenBank/DDBJ whole genome shotgun (WGS) entry which is preliminary data.</text>
</comment>
<evidence type="ECO:0000256" key="1">
    <source>
        <dbReference type="SAM" id="SignalP"/>
    </source>
</evidence>
<dbReference type="Proteomes" id="UP001596977">
    <property type="component" value="Unassembled WGS sequence"/>
</dbReference>
<evidence type="ECO:0000313" key="2">
    <source>
        <dbReference type="EMBL" id="MFD0945452.1"/>
    </source>
</evidence>
<accession>A0ABW3H3K3</accession>
<gene>
    <name evidence="2" type="ORF">ACFQ1E_03775</name>
</gene>
<organism evidence="2 3">
    <name type="scientific">Sphingomonas canadensis</name>
    <dbReference type="NCBI Taxonomy" id="1219257"/>
    <lineage>
        <taxon>Bacteria</taxon>
        <taxon>Pseudomonadati</taxon>
        <taxon>Pseudomonadota</taxon>
        <taxon>Alphaproteobacteria</taxon>
        <taxon>Sphingomonadales</taxon>
        <taxon>Sphingomonadaceae</taxon>
        <taxon>Sphingomonas</taxon>
    </lineage>
</organism>
<evidence type="ECO:0000313" key="3">
    <source>
        <dbReference type="Proteomes" id="UP001596977"/>
    </source>
</evidence>
<feature type="signal peptide" evidence="1">
    <location>
        <begin position="1"/>
        <end position="20"/>
    </location>
</feature>
<reference evidence="3" key="1">
    <citation type="journal article" date="2019" name="Int. J. Syst. Evol. Microbiol.">
        <title>The Global Catalogue of Microorganisms (GCM) 10K type strain sequencing project: providing services to taxonomists for standard genome sequencing and annotation.</title>
        <authorList>
            <consortium name="The Broad Institute Genomics Platform"/>
            <consortium name="The Broad Institute Genome Sequencing Center for Infectious Disease"/>
            <person name="Wu L."/>
            <person name="Ma J."/>
        </authorList>
    </citation>
    <scope>NUCLEOTIDE SEQUENCE [LARGE SCALE GENOMIC DNA]</scope>
    <source>
        <strain evidence="3">CCUG 62982</strain>
    </source>
</reference>
<dbReference type="EMBL" id="JBHTJG010000001">
    <property type="protein sequence ID" value="MFD0945452.1"/>
    <property type="molecule type" value="Genomic_DNA"/>
</dbReference>
<dbReference type="RefSeq" id="WP_264942307.1">
    <property type="nucleotide sequence ID" value="NZ_JAPDRA010000001.1"/>
</dbReference>
<sequence>MIGRIALTVLALCLAIPAAAQEAAHPAEGVVPPVFRGLGLPGIQPNRTTPTPTPRANNSKLYYPAIDDSWAAGDCLSMPSPERVANKCDYEVIFVYCILGLDCDKSILWVQSVFGGQNTQVINGGRMTVLWAACRMPAGPVDVSFANGRLTGHCTSGTEPPNAPGRALPRAFPLTAARLEAAWPSYRAQCPLGRHQSVESFVPSLTGKPRGFAYRSKRYSEVTRRYRNGPMPDLDTCTADFLLALGS</sequence>